<sequence>MTTSPQDELVLPDAAAWRAWLDEHEDDCPEGVWLVLARKGRPAPTTLNRADALDEALCSGWIDAQALSRDADTSLQRYCPRRARSIWSVRNRDIVARLTAEGRMRPRGQAEIDRAKADGRWDAAYAGPATVQVPDELAAALAASPRATLAWGNLTSQNRFAILHRITNLKRPESRTRNVEKFVAMLERGETVHPQRRPLLEP</sequence>
<name>A0A161I121_9MICO</name>
<dbReference type="RefSeq" id="WP_068204166.1">
    <property type="nucleotide sequence ID" value="NZ_CP014209.1"/>
</dbReference>
<gene>
    <name evidence="1" type="ORF">I598_3264</name>
</gene>
<dbReference type="STRING" id="1300344.I598_3264"/>
<accession>A0A161I121</accession>
<dbReference type="Proteomes" id="UP000076794">
    <property type="component" value="Chromosome"/>
</dbReference>
<dbReference type="PATRIC" id="fig|1300344.3.peg.3284"/>
<dbReference type="AlphaFoldDB" id="A0A161I121"/>
<dbReference type="OrthoDB" id="9796999at2"/>
<proteinExistence type="predicted"/>
<evidence type="ECO:0000313" key="2">
    <source>
        <dbReference type="Proteomes" id="UP000076794"/>
    </source>
</evidence>
<dbReference type="EMBL" id="CP014209">
    <property type="protein sequence ID" value="ANC32773.1"/>
    <property type="molecule type" value="Genomic_DNA"/>
</dbReference>
<protein>
    <recommendedName>
        <fullName evidence="3">Bacteriocin-protection, YdeI or OmpD-Associated</fullName>
    </recommendedName>
</protein>
<evidence type="ECO:0008006" key="3">
    <source>
        <dbReference type="Google" id="ProtNLM"/>
    </source>
</evidence>
<keyword evidence="2" id="KW-1185">Reference proteome</keyword>
<dbReference type="KEGG" id="ido:I598_3264"/>
<reference evidence="1 2" key="1">
    <citation type="submission" date="2016-01" db="EMBL/GenBank/DDBJ databases">
        <title>Complete genome sequence of a soil Actinobacterium, Isoptericola dokdonensis DS-3.</title>
        <authorList>
            <person name="Kwon S.-K."/>
            <person name="Kim J.F."/>
        </authorList>
    </citation>
    <scope>NUCLEOTIDE SEQUENCE [LARGE SCALE GENOMIC DNA]</scope>
    <source>
        <strain evidence="1 2">DS-3</strain>
    </source>
</reference>
<dbReference type="Pfam" id="PF13376">
    <property type="entry name" value="OmdA"/>
    <property type="match status" value="1"/>
</dbReference>
<evidence type="ECO:0000313" key="1">
    <source>
        <dbReference type="EMBL" id="ANC32773.1"/>
    </source>
</evidence>
<organism evidence="1 2">
    <name type="scientific">Isoptericola dokdonensis DS-3</name>
    <dbReference type="NCBI Taxonomy" id="1300344"/>
    <lineage>
        <taxon>Bacteria</taxon>
        <taxon>Bacillati</taxon>
        <taxon>Actinomycetota</taxon>
        <taxon>Actinomycetes</taxon>
        <taxon>Micrococcales</taxon>
        <taxon>Promicromonosporaceae</taxon>
        <taxon>Isoptericola</taxon>
    </lineage>
</organism>